<dbReference type="Pfam" id="PF04568">
    <property type="entry name" value="IATP"/>
    <property type="match status" value="1"/>
</dbReference>
<gene>
    <name evidence="6" type="ORF">PV06_00956</name>
</gene>
<evidence type="ECO:0000256" key="1">
    <source>
        <dbReference type="ARBA" id="ARBA00004173"/>
    </source>
</evidence>
<name>A0A0D2CEP2_9EURO</name>
<sequence length="106" mass="12160">MLRTTIPRSCMTRIRTPAFCQSFSTVMPLRAEGDTGAVRSGGIAAGDSFTRREQSMENVWFRQHEVDNIRKMREKLLAQKKQLADFEQHLDEMEEAAKLRATQEGQ</sequence>
<dbReference type="Gene3D" id="1.20.5.500">
    <property type="entry name" value="Single helix bin"/>
    <property type="match status" value="1"/>
</dbReference>
<dbReference type="GO" id="GO:0042030">
    <property type="term" value="F:ATPase inhibitor activity"/>
    <property type="evidence" value="ECO:0007669"/>
    <property type="project" value="InterPro"/>
</dbReference>
<dbReference type="STRING" id="215243.A0A0D2CEP2"/>
<evidence type="ECO:0000313" key="6">
    <source>
        <dbReference type="EMBL" id="KIW48362.1"/>
    </source>
</evidence>
<dbReference type="AlphaFoldDB" id="A0A0D2CEP2"/>
<reference evidence="6 7" key="1">
    <citation type="submission" date="2015-01" db="EMBL/GenBank/DDBJ databases">
        <title>The Genome Sequence of Exophiala oligosperma CBS72588.</title>
        <authorList>
            <consortium name="The Broad Institute Genomics Platform"/>
            <person name="Cuomo C."/>
            <person name="de Hoog S."/>
            <person name="Gorbushina A."/>
            <person name="Stielow B."/>
            <person name="Teixiera M."/>
            <person name="Abouelleil A."/>
            <person name="Chapman S.B."/>
            <person name="Priest M."/>
            <person name="Young S.K."/>
            <person name="Wortman J."/>
            <person name="Nusbaum C."/>
            <person name="Birren B."/>
        </authorList>
    </citation>
    <scope>NUCLEOTIDE SEQUENCE [LARGE SCALE GENOMIC DNA]</scope>
    <source>
        <strain evidence="6 7">CBS 72588</strain>
    </source>
</reference>
<dbReference type="OrthoDB" id="5532350at2759"/>
<dbReference type="VEuPathDB" id="FungiDB:PV06_00956"/>
<dbReference type="HOGENOM" id="CLU_145563_0_2_1"/>
<evidence type="ECO:0000256" key="2">
    <source>
        <dbReference type="ARBA" id="ARBA00010901"/>
    </source>
</evidence>
<keyword evidence="7" id="KW-1185">Reference proteome</keyword>
<evidence type="ECO:0000256" key="5">
    <source>
        <dbReference type="SAM" id="Coils"/>
    </source>
</evidence>
<dbReference type="Proteomes" id="UP000053342">
    <property type="component" value="Unassembled WGS sequence"/>
</dbReference>
<dbReference type="EMBL" id="KN847332">
    <property type="protein sequence ID" value="KIW48362.1"/>
    <property type="molecule type" value="Genomic_DNA"/>
</dbReference>
<comment type="similarity">
    <text evidence="2 4">Belongs to the ATPase inhibitor family.</text>
</comment>
<comment type="subcellular location">
    <subcellularLocation>
        <location evidence="1">Mitochondrion</location>
    </subcellularLocation>
</comment>
<keyword evidence="5" id="KW-0175">Coiled coil</keyword>
<proteinExistence type="inferred from homology"/>
<evidence type="ECO:0000256" key="4">
    <source>
        <dbReference type="RuleBase" id="RU368087"/>
    </source>
</evidence>
<dbReference type="GO" id="GO:0005739">
    <property type="term" value="C:mitochondrion"/>
    <property type="evidence" value="ECO:0007669"/>
    <property type="project" value="UniProtKB-SubCell"/>
</dbReference>
<organism evidence="6 7">
    <name type="scientific">Exophiala oligosperma</name>
    <dbReference type="NCBI Taxonomy" id="215243"/>
    <lineage>
        <taxon>Eukaryota</taxon>
        <taxon>Fungi</taxon>
        <taxon>Dikarya</taxon>
        <taxon>Ascomycota</taxon>
        <taxon>Pezizomycotina</taxon>
        <taxon>Eurotiomycetes</taxon>
        <taxon>Chaetothyriomycetidae</taxon>
        <taxon>Chaetothyriales</taxon>
        <taxon>Herpotrichiellaceae</taxon>
        <taxon>Exophiala</taxon>
    </lineage>
</organism>
<dbReference type="GeneID" id="27353030"/>
<protein>
    <recommendedName>
        <fullName evidence="4">ATPase inhibitor, mitochondrial</fullName>
    </recommendedName>
</protein>
<comment type="function">
    <text evidence="4">Inhibits the enzyme activity of ATPase.</text>
</comment>
<evidence type="ECO:0000313" key="7">
    <source>
        <dbReference type="Proteomes" id="UP000053342"/>
    </source>
</evidence>
<dbReference type="RefSeq" id="XP_016268578.1">
    <property type="nucleotide sequence ID" value="XM_016401525.1"/>
</dbReference>
<keyword evidence="3" id="KW-0496">Mitochondrion</keyword>
<dbReference type="InterPro" id="IPR007648">
    <property type="entry name" value="ATPase_inhibitor_mt"/>
</dbReference>
<accession>A0A0D2CEP2</accession>
<evidence type="ECO:0000256" key="3">
    <source>
        <dbReference type="ARBA" id="ARBA00023128"/>
    </source>
</evidence>
<feature type="coiled-coil region" evidence="5">
    <location>
        <begin position="69"/>
        <end position="96"/>
    </location>
</feature>